<sequence length="316" mass="35955">MTPINNSMAGSQQRMQLPLTNPAADGFLTKTSYLAAVEAATNGGRKKGLRLDHRPYEFIDGKAKVIFSKEEDELLAEKCRLTIVGTFSRTRPQIDKIRDEFKTKLYAKSSMLLCGMVMRIERWTRKFKADLESTLAPVWVTLPELPWHYHAWAAMERILEPIGPLIALDKATVARTRPTTAKARVEIDLTKPRIKETQVALIDNNGEFDTFNQIIEYESVPEFCYYCRKKGHSDEQCRNQHKKEEGAGSCGMVKERPTERHTKNGEGEWIEVKKNKIARKGTQDSNKKQLNLPSNTQHTQNTKQAGPKALHEEPMA</sequence>
<dbReference type="AlphaFoldDB" id="A0A314KPK6"/>
<feature type="compositionally biased region" description="Polar residues" evidence="1">
    <location>
        <begin position="288"/>
        <end position="304"/>
    </location>
</feature>
<dbReference type="InterPro" id="IPR040256">
    <property type="entry name" value="At4g02000-like"/>
</dbReference>
<evidence type="ECO:0000313" key="2">
    <source>
        <dbReference type="EMBL" id="OIT31192.1"/>
    </source>
</evidence>
<reference evidence="2" key="1">
    <citation type="submission" date="2016-11" db="EMBL/GenBank/DDBJ databases">
        <title>The genome of Nicotiana attenuata.</title>
        <authorList>
            <person name="Xu S."/>
            <person name="Brockmoeller T."/>
            <person name="Gaquerel E."/>
            <person name="Navarro A."/>
            <person name="Kuhl H."/>
            <person name="Gase K."/>
            <person name="Ling Z."/>
            <person name="Zhou W."/>
            <person name="Kreitzer C."/>
            <person name="Stanke M."/>
            <person name="Tang H."/>
            <person name="Lyons E."/>
            <person name="Pandey P."/>
            <person name="Pandey S.P."/>
            <person name="Timmermann B."/>
            <person name="Baldwin I.T."/>
        </authorList>
    </citation>
    <scope>NUCLEOTIDE SEQUENCE [LARGE SCALE GENOMIC DNA]</scope>
    <source>
        <strain evidence="2">UT</strain>
    </source>
</reference>
<gene>
    <name evidence="2" type="ORF">A4A49_13850</name>
</gene>
<organism evidence="2 3">
    <name type="scientific">Nicotiana attenuata</name>
    <name type="common">Coyote tobacco</name>
    <dbReference type="NCBI Taxonomy" id="49451"/>
    <lineage>
        <taxon>Eukaryota</taxon>
        <taxon>Viridiplantae</taxon>
        <taxon>Streptophyta</taxon>
        <taxon>Embryophyta</taxon>
        <taxon>Tracheophyta</taxon>
        <taxon>Spermatophyta</taxon>
        <taxon>Magnoliopsida</taxon>
        <taxon>eudicotyledons</taxon>
        <taxon>Gunneridae</taxon>
        <taxon>Pentapetalae</taxon>
        <taxon>asterids</taxon>
        <taxon>lamiids</taxon>
        <taxon>Solanales</taxon>
        <taxon>Solanaceae</taxon>
        <taxon>Nicotianoideae</taxon>
        <taxon>Nicotianeae</taxon>
        <taxon>Nicotiana</taxon>
    </lineage>
</organism>
<feature type="compositionally biased region" description="Basic and acidic residues" evidence="1">
    <location>
        <begin position="253"/>
        <end position="274"/>
    </location>
</feature>
<dbReference type="Gramene" id="OIT31192">
    <property type="protein sequence ID" value="OIT31192"/>
    <property type="gene ID" value="A4A49_13850"/>
</dbReference>
<feature type="compositionally biased region" description="Basic and acidic residues" evidence="1">
    <location>
        <begin position="235"/>
        <end position="246"/>
    </location>
</feature>
<dbReference type="EMBL" id="MJEQ01001335">
    <property type="protein sequence ID" value="OIT31192.1"/>
    <property type="molecule type" value="Genomic_DNA"/>
</dbReference>
<evidence type="ECO:0008006" key="4">
    <source>
        <dbReference type="Google" id="ProtNLM"/>
    </source>
</evidence>
<proteinExistence type="predicted"/>
<dbReference type="PANTHER" id="PTHR31286">
    <property type="entry name" value="GLYCINE-RICH CELL WALL STRUCTURAL PROTEIN 1.8-LIKE"/>
    <property type="match status" value="1"/>
</dbReference>
<protein>
    <recommendedName>
        <fullName evidence="4">DUF4283 domain-containing protein</fullName>
    </recommendedName>
</protein>
<accession>A0A314KPK6</accession>
<dbReference type="PANTHER" id="PTHR31286:SF164">
    <property type="entry name" value="ZINC FINGER, CCHC-TYPE"/>
    <property type="match status" value="1"/>
</dbReference>
<name>A0A314KPK6_NICAT</name>
<comment type="caution">
    <text evidence="2">The sequence shown here is derived from an EMBL/GenBank/DDBJ whole genome shotgun (WGS) entry which is preliminary data.</text>
</comment>
<feature type="region of interest" description="Disordered" evidence="1">
    <location>
        <begin position="235"/>
        <end position="316"/>
    </location>
</feature>
<evidence type="ECO:0000256" key="1">
    <source>
        <dbReference type="SAM" id="MobiDB-lite"/>
    </source>
</evidence>
<evidence type="ECO:0000313" key="3">
    <source>
        <dbReference type="Proteomes" id="UP000187609"/>
    </source>
</evidence>
<dbReference type="Proteomes" id="UP000187609">
    <property type="component" value="Unassembled WGS sequence"/>
</dbReference>
<keyword evidence="3" id="KW-1185">Reference proteome</keyword>